<dbReference type="Gene3D" id="2.70.70.10">
    <property type="entry name" value="Glucose Permease (Domain IIA)"/>
    <property type="match status" value="1"/>
</dbReference>
<dbReference type="EMBL" id="JACYFG010000007">
    <property type="protein sequence ID" value="MBD5779325.1"/>
    <property type="molecule type" value="Genomic_DNA"/>
</dbReference>
<dbReference type="GO" id="GO:0004222">
    <property type="term" value="F:metalloendopeptidase activity"/>
    <property type="evidence" value="ECO:0007669"/>
    <property type="project" value="TreeGrafter"/>
</dbReference>
<protein>
    <submittedName>
        <fullName evidence="2">M23 family metallopeptidase</fullName>
    </submittedName>
</protein>
<name>A0A927IHD1_9BACT</name>
<feature type="domain" description="M23ase beta-sheet core" evidence="1">
    <location>
        <begin position="34"/>
        <end position="138"/>
    </location>
</feature>
<dbReference type="PANTHER" id="PTHR21666:SF270">
    <property type="entry name" value="MUREIN HYDROLASE ACTIVATOR ENVC"/>
    <property type="match status" value="1"/>
</dbReference>
<dbReference type="SUPFAM" id="SSF51261">
    <property type="entry name" value="Duplicated hybrid motif"/>
    <property type="match status" value="1"/>
</dbReference>
<accession>A0A927IHD1</accession>
<proteinExistence type="predicted"/>
<comment type="caution">
    <text evidence="2">The sequence shown here is derived from an EMBL/GenBank/DDBJ whole genome shotgun (WGS) entry which is preliminary data.</text>
</comment>
<dbReference type="Proteomes" id="UP000622317">
    <property type="component" value="Unassembled WGS sequence"/>
</dbReference>
<dbReference type="CDD" id="cd12797">
    <property type="entry name" value="M23_peptidase"/>
    <property type="match status" value="1"/>
</dbReference>
<organism evidence="2 3">
    <name type="scientific">Pelagicoccus enzymogenes</name>
    <dbReference type="NCBI Taxonomy" id="2773457"/>
    <lineage>
        <taxon>Bacteria</taxon>
        <taxon>Pseudomonadati</taxon>
        <taxon>Verrucomicrobiota</taxon>
        <taxon>Opitutia</taxon>
        <taxon>Puniceicoccales</taxon>
        <taxon>Pelagicoccaceae</taxon>
        <taxon>Pelagicoccus</taxon>
    </lineage>
</organism>
<dbReference type="RefSeq" id="WP_191616454.1">
    <property type="nucleotide sequence ID" value="NZ_JACYFG010000007.1"/>
</dbReference>
<dbReference type="PANTHER" id="PTHR21666">
    <property type="entry name" value="PEPTIDASE-RELATED"/>
    <property type="match status" value="1"/>
</dbReference>
<evidence type="ECO:0000313" key="3">
    <source>
        <dbReference type="Proteomes" id="UP000622317"/>
    </source>
</evidence>
<evidence type="ECO:0000259" key="1">
    <source>
        <dbReference type="Pfam" id="PF01551"/>
    </source>
</evidence>
<dbReference type="AlphaFoldDB" id="A0A927IHD1"/>
<dbReference type="InterPro" id="IPR011055">
    <property type="entry name" value="Dup_hybrid_motif"/>
</dbReference>
<evidence type="ECO:0000313" key="2">
    <source>
        <dbReference type="EMBL" id="MBD5779325.1"/>
    </source>
</evidence>
<dbReference type="Pfam" id="PF01551">
    <property type="entry name" value="Peptidase_M23"/>
    <property type="match status" value="1"/>
</dbReference>
<dbReference type="InterPro" id="IPR050570">
    <property type="entry name" value="Cell_wall_metabolism_enzyme"/>
</dbReference>
<sequence length="301" mass="33481">MQHGKMEGVLQPTVSGRITSGLFGCVRNGGHRFHEGLDLRSIARDRRNEATDPIFSFDEGIVRYVNEVAGNSSYGRYVVIEHPQIAPGFVSLYAHLSTVDDGIEAGVSVRGGQRIAVMGRSAGGYSIPRSRAHLHFELGFWLGPDFQKWYDQQPYDSENEHGSFNGMNIVGVDAWALCGALRRGEASDAWEYLMSEQIAVEAFVRDTAIPDLLKVNPNLMHNDVIPPDHAGWRVELTWYGLPTRFKALTAAQMEGYERWLTVHALRPDLIEGNLCLDLAEENAFGGAGSKLNSLMKRMFVK</sequence>
<reference evidence="2" key="1">
    <citation type="submission" date="2020-09" db="EMBL/GenBank/DDBJ databases">
        <title>Pelagicoccus enzymogenes sp. nov. with an EPS production, isolated from marine sediment.</title>
        <authorList>
            <person name="Feng X."/>
        </authorList>
    </citation>
    <scope>NUCLEOTIDE SEQUENCE</scope>
    <source>
        <strain evidence="2">NFK12</strain>
    </source>
</reference>
<keyword evidence="3" id="KW-1185">Reference proteome</keyword>
<dbReference type="InterPro" id="IPR016047">
    <property type="entry name" value="M23ase_b-sheet_dom"/>
</dbReference>
<gene>
    <name evidence="2" type="ORF">IEN85_07450</name>
</gene>